<dbReference type="Pfam" id="PF00122">
    <property type="entry name" value="E1-E2_ATPase"/>
    <property type="match status" value="1"/>
</dbReference>
<dbReference type="PANTHER" id="PTHR46594:SF4">
    <property type="entry name" value="P-TYPE CATION-TRANSPORTING ATPASE"/>
    <property type="match status" value="1"/>
</dbReference>
<dbReference type="GeneID" id="20666255"/>
<dbReference type="AlphaFoldDB" id="W4JWH7"/>
<dbReference type="eggNOG" id="KOG0207">
    <property type="taxonomic scope" value="Eukaryota"/>
</dbReference>
<sequence>MNRSKAVAIVVDAAFGFKDDPAALRLLEKKNAALIVELRLKKMSAARIVHQQSRMNVARIAEHHPKITHAARIKVRRLKTIAKTTAVLERLVHLPVLKAAAQNLTPRYESLMRKNAVKTTAARSQQFVVALYIAMHVKRSPLGIHTPKSGLLTTMLTRNVGWEILLAPRAGHHHHPKKDSPSPVVKNGIIRTFTRAEGSSLVDETLLERGGSEIRNLVLSVHGMDCPSCASKLTKALLTLPSVTNVKVNSFTDQATLMYKEGVVLPENVAKRASELTGFTCAVLQEVRVEGNCKTMRVIIPDKDVSWEKTNLPPSVTVMAMRRQQTMNILEIEYDAAVIQPRLVLAAFAPWEASFLPTPKPKASDQAVEELIALLRRTLASASLCIPVLVFAWAPLPARPNVYGGCSLALATLIQSFIAAPLYSSALRSLFYQRLIDMDLLVVLSSSIAYIFSAVAFLMQVAGKPFSEPFFETPTLLITLIILGRLISAYARRRATSSLDDIRALQAETVDLVDSDGSIVTISAELVHKDDVLRVLPDTLIPTDGVVLRGTSQVNESSITGESMPVQKSEGCKLTAGTLNQSGVLEMGVERVPSDNTVSDIGRLLLEVQDSRLPVQDLADRVASYLAPVILAIAVVVFCVWIAVGIRVRSQDSSTAGIAALRYSISVLVISCPCALVLCVPMVVVISAAVSAKEGILFKSVKAVQYGKNAQVVVFDKTGTLTTGNLSAVQVHIPSDASISMILGLVSSSRHPVAQAVAEYLRVTYPDVSEVQLTDMKEIPGEGIEAQHGQLLVRGGNPTWLKITEDPSIQDLQRKALTLFAVTAGQNLVATFGLADTVRPSARAAIQLLKQRKADIYIVSGDEQSVVSTLAEKLGVDPDHAIGECRPQAKQERVRALQTASAVKGRAKNGAVMFVGDGTNDSLALAQADIGVSLSSGTDIALSAADVIILDSDTADLARSLRTIFSISQGAVRRITVNFVWAFVYNTVAVLFAAGAFVRVRVAPQYAGLGEMISVVPVVLVAWSMWLLRR</sequence>
<feature type="transmembrane region" description="Helical" evidence="7">
    <location>
        <begin position="435"/>
        <end position="459"/>
    </location>
</feature>
<dbReference type="PROSITE" id="PS01229">
    <property type="entry name" value="COF_2"/>
    <property type="match status" value="1"/>
</dbReference>
<feature type="transmembrane region" description="Helical" evidence="7">
    <location>
        <begin position="1006"/>
        <end position="1028"/>
    </location>
</feature>
<dbReference type="RefSeq" id="XP_009549918.1">
    <property type="nucleotide sequence ID" value="XM_009551623.1"/>
</dbReference>
<dbReference type="SFLD" id="SFLDF00027">
    <property type="entry name" value="p-type_atpase"/>
    <property type="match status" value="1"/>
</dbReference>
<evidence type="ECO:0000256" key="4">
    <source>
        <dbReference type="ARBA" id="ARBA00022967"/>
    </source>
</evidence>
<keyword evidence="5 7" id="KW-1133">Transmembrane helix</keyword>
<proteinExistence type="inferred from homology"/>
<dbReference type="OrthoDB" id="432719at2759"/>
<dbReference type="GO" id="GO:0016887">
    <property type="term" value="F:ATP hydrolysis activity"/>
    <property type="evidence" value="ECO:0007669"/>
    <property type="project" value="InterPro"/>
</dbReference>
<dbReference type="SUPFAM" id="SSF81653">
    <property type="entry name" value="Calcium ATPase, transduction domain A"/>
    <property type="match status" value="1"/>
</dbReference>
<dbReference type="SFLD" id="SFLDG00002">
    <property type="entry name" value="C1.7:_P-type_atpase_like"/>
    <property type="match status" value="1"/>
</dbReference>
<comment type="subcellular location">
    <subcellularLocation>
        <location evidence="1 7">Membrane</location>
    </subcellularLocation>
</comment>
<evidence type="ECO:0000256" key="2">
    <source>
        <dbReference type="ARBA" id="ARBA00022692"/>
    </source>
</evidence>
<dbReference type="EMBL" id="KI925462">
    <property type="protein sequence ID" value="ETW77902.1"/>
    <property type="molecule type" value="Genomic_DNA"/>
</dbReference>
<dbReference type="InterPro" id="IPR027256">
    <property type="entry name" value="P-typ_ATPase_IB"/>
</dbReference>
<dbReference type="CDD" id="cd00371">
    <property type="entry name" value="HMA"/>
    <property type="match status" value="1"/>
</dbReference>
<dbReference type="InParanoid" id="W4JWH7"/>
<dbReference type="PROSITE" id="PS50846">
    <property type="entry name" value="HMA_2"/>
    <property type="match status" value="1"/>
</dbReference>
<dbReference type="Gene3D" id="3.40.50.1000">
    <property type="entry name" value="HAD superfamily/HAD-like"/>
    <property type="match status" value="1"/>
</dbReference>
<feature type="transmembrane region" description="Helical" evidence="7">
    <location>
        <begin position="379"/>
        <end position="396"/>
    </location>
</feature>
<evidence type="ECO:0000256" key="1">
    <source>
        <dbReference type="ARBA" id="ARBA00004370"/>
    </source>
</evidence>
<dbReference type="STRING" id="747525.W4JWH7"/>
<dbReference type="SUPFAM" id="SSF56784">
    <property type="entry name" value="HAD-like"/>
    <property type="match status" value="1"/>
</dbReference>
<accession>W4JWH7</accession>
<dbReference type="Gene3D" id="2.70.150.10">
    <property type="entry name" value="Calcium-transporting ATPase, cytoplasmic transduction domain A"/>
    <property type="match status" value="1"/>
</dbReference>
<evidence type="ECO:0000256" key="7">
    <source>
        <dbReference type="RuleBase" id="RU362081"/>
    </source>
</evidence>
<dbReference type="InterPro" id="IPR036412">
    <property type="entry name" value="HAD-like_sf"/>
</dbReference>
<dbReference type="PRINTS" id="PR00119">
    <property type="entry name" value="CATATPASE"/>
</dbReference>
<dbReference type="InterPro" id="IPR008250">
    <property type="entry name" value="ATPase_P-typ_transduc_dom_A_sf"/>
</dbReference>
<feature type="domain" description="HMA" evidence="8">
    <location>
        <begin position="215"/>
        <end position="282"/>
    </location>
</feature>
<keyword evidence="7" id="KW-0067">ATP-binding</keyword>
<dbReference type="PROSITE" id="PS01047">
    <property type="entry name" value="HMA_1"/>
    <property type="match status" value="1"/>
</dbReference>
<keyword evidence="10" id="KW-1185">Reference proteome</keyword>
<dbReference type="Gene3D" id="3.30.70.100">
    <property type="match status" value="1"/>
</dbReference>
<dbReference type="PANTHER" id="PTHR46594">
    <property type="entry name" value="P-TYPE CATION-TRANSPORTING ATPASE"/>
    <property type="match status" value="1"/>
</dbReference>
<dbReference type="Gene3D" id="3.40.1110.10">
    <property type="entry name" value="Calcium-transporting ATPase, cytoplasmic domain N"/>
    <property type="match status" value="1"/>
</dbReference>
<evidence type="ECO:0000256" key="6">
    <source>
        <dbReference type="ARBA" id="ARBA00023136"/>
    </source>
</evidence>
<dbReference type="InterPro" id="IPR018303">
    <property type="entry name" value="ATPase_P-typ_P_site"/>
</dbReference>
<reference evidence="9 10" key="1">
    <citation type="journal article" date="2012" name="New Phytol.">
        <title>Insight into trade-off between wood decay and parasitism from the genome of a fungal forest pathogen.</title>
        <authorList>
            <person name="Olson A."/>
            <person name="Aerts A."/>
            <person name="Asiegbu F."/>
            <person name="Belbahri L."/>
            <person name="Bouzid O."/>
            <person name="Broberg A."/>
            <person name="Canback B."/>
            <person name="Coutinho P.M."/>
            <person name="Cullen D."/>
            <person name="Dalman K."/>
            <person name="Deflorio G."/>
            <person name="van Diepen L.T."/>
            <person name="Dunand C."/>
            <person name="Duplessis S."/>
            <person name="Durling M."/>
            <person name="Gonthier P."/>
            <person name="Grimwood J."/>
            <person name="Fossdal C.G."/>
            <person name="Hansson D."/>
            <person name="Henrissat B."/>
            <person name="Hietala A."/>
            <person name="Himmelstrand K."/>
            <person name="Hoffmeister D."/>
            <person name="Hogberg N."/>
            <person name="James T.Y."/>
            <person name="Karlsson M."/>
            <person name="Kohler A."/>
            <person name="Kues U."/>
            <person name="Lee Y.H."/>
            <person name="Lin Y.C."/>
            <person name="Lind M."/>
            <person name="Lindquist E."/>
            <person name="Lombard V."/>
            <person name="Lucas S."/>
            <person name="Lunden K."/>
            <person name="Morin E."/>
            <person name="Murat C."/>
            <person name="Park J."/>
            <person name="Raffaello T."/>
            <person name="Rouze P."/>
            <person name="Salamov A."/>
            <person name="Schmutz J."/>
            <person name="Solheim H."/>
            <person name="Stahlberg J."/>
            <person name="Velez H."/>
            <person name="de Vries R.P."/>
            <person name="Wiebenga A."/>
            <person name="Woodward S."/>
            <person name="Yakovlev I."/>
            <person name="Garbelotto M."/>
            <person name="Martin F."/>
            <person name="Grigoriev I.V."/>
            <person name="Stenlid J."/>
        </authorList>
    </citation>
    <scope>NUCLEOTIDE SEQUENCE [LARGE SCALE GENOMIC DNA]</scope>
    <source>
        <strain evidence="9 10">TC 32-1</strain>
    </source>
</reference>
<dbReference type="InterPro" id="IPR044492">
    <property type="entry name" value="P_typ_ATPase_HD_dom"/>
</dbReference>
<dbReference type="InterPro" id="IPR036163">
    <property type="entry name" value="HMA_dom_sf"/>
</dbReference>
<dbReference type="InterPro" id="IPR017969">
    <property type="entry name" value="Heavy-metal-associated_CS"/>
</dbReference>
<comment type="similarity">
    <text evidence="7">Belongs to the cation transport ATPase (P-type) (TC 3.A.3) family. Type IB subfamily.</text>
</comment>
<dbReference type="InterPro" id="IPR023214">
    <property type="entry name" value="HAD_sf"/>
</dbReference>
<dbReference type="KEGG" id="hir:HETIRDRAFT_107538"/>
<dbReference type="InterPro" id="IPR023299">
    <property type="entry name" value="ATPase_P-typ_cyto_dom_N"/>
</dbReference>
<organism evidence="9 10">
    <name type="scientific">Heterobasidion irregulare (strain TC 32-1)</name>
    <dbReference type="NCBI Taxonomy" id="747525"/>
    <lineage>
        <taxon>Eukaryota</taxon>
        <taxon>Fungi</taxon>
        <taxon>Dikarya</taxon>
        <taxon>Basidiomycota</taxon>
        <taxon>Agaricomycotina</taxon>
        <taxon>Agaricomycetes</taxon>
        <taxon>Russulales</taxon>
        <taxon>Bondarzewiaceae</taxon>
        <taxon>Heterobasidion</taxon>
        <taxon>Heterobasidion annosum species complex</taxon>
    </lineage>
</organism>
<dbReference type="SUPFAM" id="SSF55008">
    <property type="entry name" value="HMA, heavy metal-associated domain"/>
    <property type="match status" value="1"/>
</dbReference>
<dbReference type="NCBIfam" id="TIGR01525">
    <property type="entry name" value="ATPase-IB_hvy"/>
    <property type="match status" value="1"/>
</dbReference>
<dbReference type="GO" id="GO:0046872">
    <property type="term" value="F:metal ion binding"/>
    <property type="evidence" value="ECO:0007669"/>
    <property type="project" value="UniProtKB-KW"/>
</dbReference>
<evidence type="ECO:0000259" key="8">
    <source>
        <dbReference type="PROSITE" id="PS50846"/>
    </source>
</evidence>
<feature type="transmembrane region" description="Helical" evidence="7">
    <location>
        <begin position="979"/>
        <end position="1000"/>
    </location>
</feature>
<dbReference type="Pfam" id="PF00702">
    <property type="entry name" value="Hydrolase"/>
    <property type="match status" value="1"/>
</dbReference>
<dbReference type="Pfam" id="PF00403">
    <property type="entry name" value="HMA"/>
    <property type="match status" value="1"/>
</dbReference>
<dbReference type="FunFam" id="2.70.150.10:FF:000002">
    <property type="entry name" value="Copper-transporting ATPase 1, putative"/>
    <property type="match status" value="1"/>
</dbReference>
<protein>
    <submittedName>
        <fullName evidence="9">P-type ATPase</fullName>
    </submittedName>
</protein>
<dbReference type="InterPro" id="IPR006121">
    <property type="entry name" value="HMA_dom"/>
</dbReference>
<feature type="transmembrane region" description="Helical" evidence="7">
    <location>
        <begin position="402"/>
        <end position="423"/>
    </location>
</feature>
<dbReference type="PROSITE" id="PS00154">
    <property type="entry name" value="ATPASE_E1_E2"/>
    <property type="match status" value="1"/>
</dbReference>
<feature type="transmembrane region" description="Helical" evidence="7">
    <location>
        <begin position="622"/>
        <end position="643"/>
    </location>
</feature>
<name>W4JWH7_HETIT</name>
<evidence type="ECO:0000256" key="5">
    <source>
        <dbReference type="ARBA" id="ARBA00022989"/>
    </source>
</evidence>
<evidence type="ECO:0000256" key="3">
    <source>
        <dbReference type="ARBA" id="ARBA00022723"/>
    </source>
</evidence>
<keyword evidence="2 7" id="KW-0812">Transmembrane</keyword>
<dbReference type="InterPro" id="IPR001757">
    <property type="entry name" value="P_typ_ATPase"/>
</dbReference>
<dbReference type="SUPFAM" id="SSF81665">
    <property type="entry name" value="Calcium ATPase, transmembrane domain M"/>
    <property type="match status" value="1"/>
</dbReference>
<dbReference type="GO" id="GO:0016020">
    <property type="term" value="C:membrane"/>
    <property type="evidence" value="ECO:0007669"/>
    <property type="project" value="UniProtKB-SubCell"/>
</dbReference>
<dbReference type="Proteomes" id="UP000030671">
    <property type="component" value="Unassembled WGS sequence"/>
</dbReference>
<dbReference type="GO" id="GO:0005524">
    <property type="term" value="F:ATP binding"/>
    <property type="evidence" value="ECO:0007669"/>
    <property type="project" value="UniProtKB-UniRule"/>
</dbReference>
<dbReference type="NCBIfam" id="TIGR01494">
    <property type="entry name" value="ATPase_P-type"/>
    <property type="match status" value="1"/>
</dbReference>
<dbReference type="HOGENOM" id="CLU_001771_0_0_1"/>
<dbReference type="SFLD" id="SFLDS00003">
    <property type="entry name" value="Haloacid_Dehalogenase"/>
    <property type="match status" value="1"/>
</dbReference>
<feature type="transmembrane region" description="Helical" evidence="7">
    <location>
        <begin position="471"/>
        <end position="491"/>
    </location>
</feature>
<dbReference type="InterPro" id="IPR023298">
    <property type="entry name" value="ATPase_P-typ_TM_dom_sf"/>
</dbReference>
<keyword evidence="6 7" id="KW-0472">Membrane</keyword>
<dbReference type="GO" id="GO:0019829">
    <property type="term" value="F:ATPase-coupled monoatomic cation transmembrane transporter activity"/>
    <property type="evidence" value="ECO:0007669"/>
    <property type="project" value="InterPro"/>
</dbReference>
<dbReference type="NCBIfam" id="TIGR01511">
    <property type="entry name" value="ATPase-IB1_Cu"/>
    <property type="match status" value="1"/>
</dbReference>
<keyword evidence="4" id="KW-1278">Translocase</keyword>
<feature type="transmembrane region" description="Helical" evidence="7">
    <location>
        <begin position="663"/>
        <end position="690"/>
    </location>
</feature>
<keyword evidence="7" id="KW-0547">Nucleotide-binding</keyword>
<dbReference type="InterPro" id="IPR059000">
    <property type="entry name" value="ATPase_P-type_domA"/>
</dbReference>
<evidence type="ECO:0000313" key="10">
    <source>
        <dbReference type="Proteomes" id="UP000030671"/>
    </source>
</evidence>
<keyword evidence="3 7" id="KW-0479">Metal-binding</keyword>
<gene>
    <name evidence="9" type="ORF">HETIRDRAFT_107538</name>
</gene>
<evidence type="ECO:0000313" key="9">
    <source>
        <dbReference type="EMBL" id="ETW77902.1"/>
    </source>
</evidence>